<name>A0A7W4ZAS5_9GAMM</name>
<dbReference type="GO" id="GO:0006633">
    <property type="term" value="P:fatty acid biosynthetic process"/>
    <property type="evidence" value="ECO:0007669"/>
    <property type="project" value="UniProtKB-KW"/>
</dbReference>
<accession>A0A7W4ZAS5</accession>
<sequence length="204" mass="23977">MNYLAHLLLSGPEPDWRLGGLLGDFVKGPLKGELPADIEAGIRLHRRIDALTDSHPAYRKSQAQLDPSWRRYAGIILDIWFDHLLSRQWNEWHHQPLEDFCRDCWRHFHSRDRYIPPRAQAFMERAERFKLLQSYGDEQVVAQSLARVSQRLSRPVPLQDALPELLARRPVLERNFTELFGYLNREAAGFRQSYSKHHSEQNKS</sequence>
<comment type="caution">
    <text evidence="5">The sequence shown here is derived from an EMBL/GenBank/DDBJ whole genome shotgun (WGS) entry which is preliminary data.</text>
</comment>
<keyword evidence="4" id="KW-0276">Fatty acid metabolism</keyword>
<dbReference type="Proteomes" id="UP000535937">
    <property type="component" value="Unassembled WGS sequence"/>
</dbReference>
<keyword evidence="6" id="KW-1185">Reference proteome</keyword>
<evidence type="ECO:0000313" key="5">
    <source>
        <dbReference type="EMBL" id="MBB3061664.1"/>
    </source>
</evidence>
<dbReference type="InterPro" id="IPR007431">
    <property type="entry name" value="ACP_PD"/>
</dbReference>
<evidence type="ECO:0000256" key="3">
    <source>
        <dbReference type="ARBA" id="ARBA00023098"/>
    </source>
</evidence>
<dbReference type="AlphaFoldDB" id="A0A7W4ZAS5"/>
<evidence type="ECO:0000256" key="2">
    <source>
        <dbReference type="ARBA" id="ARBA00022801"/>
    </source>
</evidence>
<dbReference type="RefSeq" id="WP_183460278.1">
    <property type="nucleotide sequence ID" value="NZ_JACHWZ010000010.1"/>
</dbReference>
<dbReference type="EMBL" id="JACHWZ010000010">
    <property type="protein sequence ID" value="MBB3061664.1"/>
    <property type="molecule type" value="Genomic_DNA"/>
</dbReference>
<dbReference type="PIRSF" id="PIRSF011489">
    <property type="entry name" value="DUF479"/>
    <property type="match status" value="1"/>
</dbReference>
<dbReference type="PANTHER" id="PTHR38764:SF1">
    <property type="entry name" value="ACYL CARRIER PROTEIN PHOSPHODIESTERASE"/>
    <property type="match status" value="1"/>
</dbReference>
<gene>
    <name evidence="5" type="ORF">FHS09_002502</name>
</gene>
<organism evidence="5 6">
    <name type="scientific">Microbulbifer rhizosphaerae</name>
    <dbReference type="NCBI Taxonomy" id="1562603"/>
    <lineage>
        <taxon>Bacteria</taxon>
        <taxon>Pseudomonadati</taxon>
        <taxon>Pseudomonadota</taxon>
        <taxon>Gammaproteobacteria</taxon>
        <taxon>Cellvibrionales</taxon>
        <taxon>Microbulbiferaceae</taxon>
        <taxon>Microbulbifer</taxon>
    </lineage>
</organism>
<reference evidence="5 6" key="1">
    <citation type="submission" date="2020-08" db="EMBL/GenBank/DDBJ databases">
        <title>Genomic Encyclopedia of Type Strains, Phase III (KMG-III): the genomes of soil and plant-associated and newly described type strains.</title>
        <authorList>
            <person name="Whitman W."/>
        </authorList>
    </citation>
    <scope>NUCLEOTIDE SEQUENCE [LARGE SCALE GENOMIC DNA]</scope>
    <source>
        <strain evidence="5 6">CECT 8799</strain>
    </source>
</reference>
<evidence type="ECO:0000313" key="6">
    <source>
        <dbReference type="Proteomes" id="UP000535937"/>
    </source>
</evidence>
<protein>
    <submittedName>
        <fullName evidence="5">Acyl carrier protein phosphodiesterase</fullName>
    </submittedName>
</protein>
<dbReference type="Pfam" id="PF04336">
    <property type="entry name" value="ACP_PD"/>
    <property type="match status" value="1"/>
</dbReference>
<dbReference type="GO" id="GO:0008770">
    <property type="term" value="F:[acyl-carrier-protein] phosphodiesterase activity"/>
    <property type="evidence" value="ECO:0007669"/>
    <property type="project" value="InterPro"/>
</dbReference>
<keyword evidence="2" id="KW-0378">Hydrolase</keyword>
<proteinExistence type="predicted"/>
<keyword evidence="4" id="KW-0275">Fatty acid biosynthesis</keyword>
<keyword evidence="1" id="KW-0444">Lipid biosynthesis</keyword>
<evidence type="ECO:0000256" key="4">
    <source>
        <dbReference type="ARBA" id="ARBA00023160"/>
    </source>
</evidence>
<dbReference type="PANTHER" id="PTHR38764">
    <property type="entry name" value="ACYL CARRIER PROTEIN PHOSPHODIESTERASE"/>
    <property type="match status" value="1"/>
</dbReference>
<evidence type="ECO:0000256" key="1">
    <source>
        <dbReference type="ARBA" id="ARBA00022516"/>
    </source>
</evidence>
<keyword evidence="3" id="KW-0443">Lipid metabolism</keyword>